<evidence type="ECO:0000313" key="7">
    <source>
        <dbReference type="Proteomes" id="UP000596196"/>
    </source>
</evidence>
<dbReference type="Pfam" id="PF12730">
    <property type="entry name" value="ABC2_membrane_4"/>
    <property type="match status" value="1"/>
</dbReference>
<name>A0A0B5S1F6_BACMY</name>
<reference evidence="4 7" key="3">
    <citation type="submission" date="2020-12" db="EMBL/GenBank/DDBJ databases">
        <title>FDA dAtabase for Regulatory Grade micrObial Sequences (FDA-ARGOS): Supporting development and validation of Infectious Disease Dx tests.</title>
        <authorList>
            <person name="Nelson B."/>
            <person name="Plummer A."/>
            <person name="Tallon L."/>
            <person name="Sadzewicz L."/>
            <person name="Zhao X."/>
            <person name="Boylan J."/>
            <person name="Ott S."/>
            <person name="Bowen H."/>
            <person name="Vavikolanu K."/>
            <person name="Mehta A."/>
            <person name="Aluvathingal J."/>
            <person name="Nadendla S."/>
            <person name="Myers T."/>
            <person name="Yan Y."/>
            <person name="Sichtig H."/>
        </authorList>
    </citation>
    <scope>NUCLEOTIDE SEQUENCE [LARGE SCALE GENOMIC DNA]</scope>
    <source>
        <strain evidence="4 7">FDAARGOS_924</strain>
    </source>
</reference>
<gene>
    <name evidence="4" type="ORF">I6G81_16455</name>
    <name evidence="2" type="ORF">III_02227</name>
    <name evidence="3" type="ORF">S3E15_04510</name>
</gene>
<dbReference type="RefSeq" id="WP_002128195.1">
    <property type="nucleotide sequence ID" value="NZ_CAKJWQ010000012.1"/>
</dbReference>
<keyword evidence="1" id="KW-1133">Transmembrane helix</keyword>
<accession>A0A0B5S1F6</accession>
<proteinExistence type="predicted"/>
<dbReference type="Proteomes" id="UP000194131">
    <property type="component" value="Unassembled WGS sequence"/>
</dbReference>
<dbReference type="PANTHER" id="PTHR37305">
    <property type="entry name" value="INTEGRAL MEMBRANE PROTEIN-RELATED"/>
    <property type="match status" value="1"/>
</dbReference>
<feature type="transmembrane region" description="Helical" evidence="1">
    <location>
        <begin position="248"/>
        <end position="269"/>
    </location>
</feature>
<dbReference type="Proteomes" id="UP000006976">
    <property type="component" value="Unassembled WGS sequence"/>
</dbReference>
<keyword evidence="7" id="KW-1185">Reference proteome</keyword>
<keyword evidence="1" id="KW-0812">Transmembrane</keyword>
<feature type="transmembrane region" description="Helical" evidence="1">
    <location>
        <begin position="57"/>
        <end position="82"/>
    </location>
</feature>
<dbReference type="PANTHER" id="PTHR37305:SF1">
    <property type="entry name" value="MEMBRANE PROTEIN"/>
    <property type="match status" value="1"/>
</dbReference>
<reference evidence="2 5" key="1">
    <citation type="submission" date="2012-04" db="EMBL/GenBank/DDBJ databases">
        <title>The Genome Sequence of Bacillus cereus VD078.</title>
        <authorList>
            <consortium name="The Broad Institute Genome Sequencing Platform"/>
            <consortium name="The Broad Institute Genome Sequencing Center for Infectious Disease"/>
            <person name="Feldgarden M."/>
            <person name="Van der Auwera G.A."/>
            <person name="Mahillon J."/>
            <person name="Duprez V."/>
            <person name="Timmery S."/>
            <person name="Mattelet C."/>
            <person name="Dierick K."/>
            <person name="Sun M."/>
            <person name="Yu Z."/>
            <person name="Zhu L."/>
            <person name="Hu X."/>
            <person name="Shank E.B."/>
            <person name="Swiecicka I."/>
            <person name="Hansen B.M."/>
            <person name="Andrup L."/>
            <person name="Young S.K."/>
            <person name="Zeng Q."/>
            <person name="Gargeya S."/>
            <person name="Fitzgerald M."/>
            <person name="Haas B."/>
            <person name="Abouelleil A."/>
            <person name="Alvarado L."/>
            <person name="Arachchi H.M."/>
            <person name="Berlin A."/>
            <person name="Chapman S.B."/>
            <person name="Goldberg J."/>
            <person name="Griggs A."/>
            <person name="Gujja S."/>
            <person name="Hansen M."/>
            <person name="Howarth C."/>
            <person name="Imamovic A."/>
            <person name="Larimer J."/>
            <person name="McCowen C."/>
            <person name="Montmayeur A."/>
            <person name="Murphy C."/>
            <person name="Neiman D."/>
            <person name="Pearson M."/>
            <person name="Priest M."/>
            <person name="Roberts A."/>
            <person name="Saif S."/>
            <person name="Shea T."/>
            <person name="Sisk P."/>
            <person name="Sykes S."/>
            <person name="Wortman J."/>
            <person name="Nusbaum C."/>
            <person name="Birren B."/>
        </authorList>
    </citation>
    <scope>NUCLEOTIDE SEQUENCE [LARGE SCALE GENOMIC DNA]</scope>
    <source>
        <strain evidence="2 5">VD078</strain>
    </source>
</reference>
<feature type="transmembrane region" description="Helical" evidence="1">
    <location>
        <begin position="161"/>
        <end position="181"/>
    </location>
</feature>
<organism evidence="3 6">
    <name type="scientific">Bacillus mycoides</name>
    <dbReference type="NCBI Taxonomy" id="1405"/>
    <lineage>
        <taxon>Bacteria</taxon>
        <taxon>Bacillati</taxon>
        <taxon>Bacillota</taxon>
        <taxon>Bacilli</taxon>
        <taxon>Bacillales</taxon>
        <taxon>Bacillaceae</taxon>
        <taxon>Bacillus</taxon>
        <taxon>Bacillus cereus group</taxon>
    </lineage>
</organism>
<evidence type="ECO:0000313" key="4">
    <source>
        <dbReference type="EMBL" id="QQA14011.1"/>
    </source>
</evidence>
<evidence type="ECO:0000313" key="2">
    <source>
        <dbReference type="EMBL" id="EJR41800.1"/>
    </source>
</evidence>
<dbReference type="AlphaFoldDB" id="A0A0B5S1F6"/>
<dbReference type="EMBL" id="AHEV01000012">
    <property type="protein sequence ID" value="EJR41800.1"/>
    <property type="molecule type" value="Genomic_DNA"/>
</dbReference>
<dbReference type="KEGG" id="bmyo:BG05_2740"/>
<feature type="transmembrane region" description="Helical" evidence="1">
    <location>
        <begin position="20"/>
        <end position="37"/>
    </location>
</feature>
<sequence length="276" mass="31464">MRGLFISEFERLWTQKITWIILFFLPLMVVASVKYYLNWNQHTSPGRPDYVTALNFPIISISEHLVVSFNIIAIILISTVIAHEVENGQLRMILIRPFSTSQLFVAKLATILTTMFLYLTLFWIFNSIAGYLFFPKVDTLITFIDETKVSIAGAILYNLKYFFACFITMICIVSVFTLIGALSRSTMITLGSGVAFIFFAIAIPQILEFSSQTIISANTVLHLMYMSIVKIQHTGIAFLLSSSNSINIYIVIVEAIYIFLFGMFAYLSFVKRDYFI</sequence>
<evidence type="ECO:0000313" key="5">
    <source>
        <dbReference type="Proteomes" id="UP000006976"/>
    </source>
</evidence>
<feature type="transmembrane region" description="Helical" evidence="1">
    <location>
        <begin position="188"/>
        <end position="207"/>
    </location>
</feature>
<keyword evidence="1" id="KW-0472">Membrane</keyword>
<accession>J8ITC2</accession>
<evidence type="ECO:0000313" key="3">
    <source>
        <dbReference type="EMBL" id="OSX93351.1"/>
    </source>
</evidence>
<accession>A0A084ISI9</accession>
<evidence type="ECO:0000256" key="1">
    <source>
        <dbReference type="SAM" id="Phobius"/>
    </source>
</evidence>
<dbReference type="Proteomes" id="UP000596196">
    <property type="component" value="Chromosome"/>
</dbReference>
<protein>
    <submittedName>
        <fullName evidence="4">ABC transporter permease</fullName>
    </submittedName>
</protein>
<evidence type="ECO:0000313" key="6">
    <source>
        <dbReference type="Proteomes" id="UP000194131"/>
    </source>
</evidence>
<reference evidence="3 6" key="2">
    <citation type="submission" date="2016-12" db="EMBL/GenBank/DDBJ databases">
        <title>Genome Sequences of Twelve Sporeforming Bacillus Species Isolated from Foods.</title>
        <authorList>
            <person name="De Jong A."/>
            <person name="Holsappel S."/>
            <person name="Kuipers O.P."/>
        </authorList>
    </citation>
    <scope>NUCLEOTIDE SEQUENCE [LARGE SCALE GENOMIC DNA]</scope>
    <source>
        <strain evidence="3 6">S3E15</strain>
    </source>
</reference>
<feature type="transmembrane region" description="Helical" evidence="1">
    <location>
        <begin position="103"/>
        <end position="125"/>
    </location>
</feature>
<dbReference type="EMBL" id="MRWU01000005">
    <property type="protein sequence ID" value="OSX93351.1"/>
    <property type="molecule type" value="Genomic_DNA"/>
</dbReference>
<dbReference type="EMBL" id="CP065877">
    <property type="protein sequence ID" value="QQA14011.1"/>
    <property type="molecule type" value="Genomic_DNA"/>
</dbReference>